<dbReference type="EMBL" id="JBHSWE010000001">
    <property type="protein sequence ID" value="MFC6671239.1"/>
    <property type="molecule type" value="Genomic_DNA"/>
</dbReference>
<gene>
    <name evidence="2" type="ORF">ACFQDL_15015</name>
</gene>
<protein>
    <submittedName>
        <fullName evidence="2">YacL family protein</fullName>
    </submittedName>
</protein>
<evidence type="ECO:0000313" key="3">
    <source>
        <dbReference type="Proteomes" id="UP001596422"/>
    </source>
</evidence>
<comment type="caution">
    <text evidence="2">The sequence shown here is derived from an EMBL/GenBank/DDBJ whole genome shotgun (WGS) entry which is preliminary data.</text>
</comment>
<comment type="similarity">
    <text evidence="1">Belongs to the UPF0231 family.</text>
</comment>
<evidence type="ECO:0000313" key="2">
    <source>
        <dbReference type="EMBL" id="MFC6671239.1"/>
    </source>
</evidence>
<sequence>MDYTVGRDELGRYFAEFSMGQEAIGRWLSEELGSDLPSLEQLLETIAGLQQRQLRDYRLDGREFRLELDREEARIRAHSLDHDADGFDLEDLDYYDEELEAGCGLDDFNDVLVAWRELIAG</sequence>
<evidence type="ECO:0000256" key="1">
    <source>
        <dbReference type="ARBA" id="ARBA00005367"/>
    </source>
</evidence>
<organism evidence="2 3">
    <name type="scientific">Marinobacterium aestuariivivens</name>
    <dbReference type="NCBI Taxonomy" id="1698799"/>
    <lineage>
        <taxon>Bacteria</taxon>
        <taxon>Pseudomonadati</taxon>
        <taxon>Pseudomonadota</taxon>
        <taxon>Gammaproteobacteria</taxon>
        <taxon>Oceanospirillales</taxon>
        <taxon>Oceanospirillaceae</taxon>
        <taxon>Marinobacterium</taxon>
    </lineage>
</organism>
<dbReference type="RefSeq" id="WP_379909750.1">
    <property type="nucleotide sequence ID" value="NZ_JBHSWE010000001.1"/>
</dbReference>
<dbReference type="Pfam" id="PF06062">
    <property type="entry name" value="UPF0231"/>
    <property type="match status" value="1"/>
</dbReference>
<dbReference type="InterPro" id="IPR008249">
    <property type="entry name" value="UPF0231"/>
</dbReference>
<name>A0ABW2A1F6_9GAMM</name>
<accession>A0ABW2A1F6</accession>
<dbReference type="PIRSF" id="PIRSF006287">
    <property type="entry name" value="UCP006287"/>
    <property type="match status" value="1"/>
</dbReference>
<keyword evidence="3" id="KW-1185">Reference proteome</keyword>
<proteinExistence type="inferred from homology"/>
<reference evidence="3" key="1">
    <citation type="journal article" date="2019" name="Int. J. Syst. Evol. Microbiol.">
        <title>The Global Catalogue of Microorganisms (GCM) 10K type strain sequencing project: providing services to taxonomists for standard genome sequencing and annotation.</title>
        <authorList>
            <consortium name="The Broad Institute Genomics Platform"/>
            <consortium name="The Broad Institute Genome Sequencing Center for Infectious Disease"/>
            <person name="Wu L."/>
            <person name="Ma J."/>
        </authorList>
    </citation>
    <scope>NUCLEOTIDE SEQUENCE [LARGE SCALE GENOMIC DNA]</scope>
    <source>
        <strain evidence="3">NBRC 111756</strain>
    </source>
</reference>
<dbReference type="Proteomes" id="UP001596422">
    <property type="component" value="Unassembled WGS sequence"/>
</dbReference>